<proteinExistence type="predicted"/>
<evidence type="ECO:0000313" key="2">
    <source>
        <dbReference type="Proteomes" id="UP000722485"/>
    </source>
</evidence>
<keyword evidence="2" id="KW-1185">Reference proteome</keyword>
<sequence>MQIPQDSIDKAFHDLLATNSAAQFNSLRDIFPISGGPEQLLWLFLHGRSSKLPQLAKNIVSEAGFNPNYLHGDQKGYLHLIVDNLQMTAQVYLESSAVADAKCFLAAGCQIDLPDGNGNTALAHLQTFDTKFPKLESLFERRMALV</sequence>
<accession>A0A9P5L610</accession>
<protein>
    <submittedName>
        <fullName evidence="1">Uncharacterized protein</fullName>
    </submittedName>
</protein>
<gene>
    <name evidence="1" type="ORF">G7Z17_g9042</name>
</gene>
<reference evidence="1" key="1">
    <citation type="submission" date="2020-03" db="EMBL/GenBank/DDBJ databases">
        <title>Draft Genome Sequence of Cylindrodendrum hubeiense.</title>
        <authorList>
            <person name="Buettner E."/>
            <person name="Kellner H."/>
        </authorList>
    </citation>
    <scope>NUCLEOTIDE SEQUENCE</scope>
    <source>
        <strain evidence="1">IHI 201604</strain>
    </source>
</reference>
<dbReference type="EMBL" id="JAANBB010000246">
    <property type="protein sequence ID" value="KAF7545612.1"/>
    <property type="molecule type" value="Genomic_DNA"/>
</dbReference>
<organism evidence="1 2">
    <name type="scientific">Cylindrodendrum hubeiense</name>
    <dbReference type="NCBI Taxonomy" id="595255"/>
    <lineage>
        <taxon>Eukaryota</taxon>
        <taxon>Fungi</taxon>
        <taxon>Dikarya</taxon>
        <taxon>Ascomycota</taxon>
        <taxon>Pezizomycotina</taxon>
        <taxon>Sordariomycetes</taxon>
        <taxon>Hypocreomycetidae</taxon>
        <taxon>Hypocreales</taxon>
        <taxon>Nectriaceae</taxon>
        <taxon>Cylindrodendrum</taxon>
    </lineage>
</organism>
<dbReference type="AlphaFoldDB" id="A0A9P5L610"/>
<evidence type="ECO:0000313" key="1">
    <source>
        <dbReference type="EMBL" id="KAF7545612.1"/>
    </source>
</evidence>
<dbReference type="Proteomes" id="UP000722485">
    <property type="component" value="Unassembled WGS sequence"/>
</dbReference>
<name>A0A9P5L610_9HYPO</name>
<comment type="caution">
    <text evidence="1">The sequence shown here is derived from an EMBL/GenBank/DDBJ whole genome shotgun (WGS) entry which is preliminary data.</text>
</comment>